<dbReference type="AlphaFoldDB" id="A0A972F5M8"/>
<dbReference type="Pfam" id="PF00126">
    <property type="entry name" value="HTH_1"/>
    <property type="match status" value="1"/>
</dbReference>
<feature type="domain" description="HTH lysR-type" evidence="6">
    <location>
        <begin position="5"/>
        <end position="62"/>
    </location>
</feature>
<dbReference type="GO" id="GO:2000142">
    <property type="term" value="P:regulation of DNA-templated transcription initiation"/>
    <property type="evidence" value="ECO:0007669"/>
    <property type="project" value="TreeGrafter"/>
</dbReference>
<dbReference type="SUPFAM" id="SSF46785">
    <property type="entry name" value="Winged helix' DNA-binding domain"/>
    <property type="match status" value="1"/>
</dbReference>
<keyword evidence="3" id="KW-0238">DNA-binding</keyword>
<dbReference type="Pfam" id="PF03466">
    <property type="entry name" value="LysR_substrate"/>
    <property type="match status" value="1"/>
</dbReference>
<keyword evidence="8" id="KW-1185">Reference proteome</keyword>
<dbReference type="PANTHER" id="PTHR30293:SF2">
    <property type="entry name" value="TRANSCRIPTIONAL ACTIVATOR PROTEIN NHAR"/>
    <property type="match status" value="1"/>
</dbReference>
<dbReference type="InterPro" id="IPR036388">
    <property type="entry name" value="WH-like_DNA-bd_sf"/>
</dbReference>
<evidence type="ECO:0000259" key="6">
    <source>
        <dbReference type="PROSITE" id="PS50931"/>
    </source>
</evidence>
<proteinExistence type="inferred from homology"/>
<name>A0A972F5M8_9RHOO</name>
<dbReference type="Gene3D" id="3.40.190.290">
    <property type="match status" value="1"/>
</dbReference>
<evidence type="ECO:0000256" key="4">
    <source>
        <dbReference type="ARBA" id="ARBA00023159"/>
    </source>
</evidence>
<dbReference type="SUPFAM" id="SSF53850">
    <property type="entry name" value="Periplasmic binding protein-like II"/>
    <property type="match status" value="1"/>
</dbReference>
<comment type="caution">
    <text evidence="7">The sequence shown here is derived from an EMBL/GenBank/DDBJ whole genome shotgun (WGS) entry which is preliminary data.</text>
</comment>
<dbReference type="Gene3D" id="1.10.10.10">
    <property type="entry name" value="Winged helix-like DNA-binding domain superfamily/Winged helix DNA-binding domain"/>
    <property type="match status" value="1"/>
</dbReference>
<organism evidence="7 8">
    <name type="scientific">Azoarcus taiwanensis</name>
    <dbReference type="NCBI Taxonomy" id="666964"/>
    <lineage>
        <taxon>Bacteria</taxon>
        <taxon>Pseudomonadati</taxon>
        <taxon>Pseudomonadota</taxon>
        <taxon>Betaproteobacteria</taxon>
        <taxon>Rhodocyclales</taxon>
        <taxon>Zoogloeaceae</taxon>
        <taxon>Azoarcus</taxon>
    </lineage>
</organism>
<evidence type="ECO:0000313" key="8">
    <source>
        <dbReference type="Proteomes" id="UP000599523"/>
    </source>
</evidence>
<sequence>MARTLNYKHLRYFWMVAKCGSIARAAERLHLTPHAVGGQLTQFEQGLGVALFARSGRLRRLTEAGQRLLDYADRIFALGDEALASMDESGRNLRPRMRIGIADSLPKSIASSLLRPILRLDTPMRLICIEGRLPHLVGELAMHRLDAVLADRVAPSGLSVRAFSHLLGRSSLTLFGAPELLERLSNDFPAMLDGAPFLMPGEDVAFRPALVQWFADADIEPSVVAEFDDLALLKAFGQSGDGLFVAQTAIAQFIVSQYRVHRVAEIEAVKEEVYLISTERLLTHPGLREMSRVAREGLFAAPPDGPTGTAEQPE</sequence>
<gene>
    <name evidence="7" type="ORF">GPA21_01825</name>
</gene>
<evidence type="ECO:0000256" key="3">
    <source>
        <dbReference type="ARBA" id="ARBA00023125"/>
    </source>
</evidence>
<dbReference type="InterPro" id="IPR000847">
    <property type="entry name" value="LysR_HTH_N"/>
</dbReference>
<comment type="similarity">
    <text evidence="1">Belongs to the LysR transcriptional regulatory family.</text>
</comment>
<dbReference type="FunFam" id="1.10.10.10:FF:000001">
    <property type="entry name" value="LysR family transcriptional regulator"/>
    <property type="match status" value="1"/>
</dbReference>
<dbReference type="Proteomes" id="UP000599523">
    <property type="component" value="Unassembled WGS sequence"/>
</dbReference>
<accession>A0A972F5M8</accession>
<evidence type="ECO:0000256" key="1">
    <source>
        <dbReference type="ARBA" id="ARBA00009437"/>
    </source>
</evidence>
<dbReference type="PANTHER" id="PTHR30293">
    <property type="entry name" value="TRANSCRIPTIONAL REGULATORY PROTEIN NAC-RELATED"/>
    <property type="match status" value="1"/>
</dbReference>
<evidence type="ECO:0000256" key="5">
    <source>
        <dbReference type="ARBA" id="ARBA00023163"/>
    </source>
</evidence>
<evidence type="ECO:0000256" key="2">
    <source>
        <dbReference type="ARBA" id="ARBA00023015"/>
    </source>
</evidence>
<dbReference type="GO" id="GO:0003700">
    <property type="term" value="F:DNA-binding transcription factor activity"/>
    <property type="evidence" value="ECO:0007669"/>
    <property type="project" value="InterPro"/>
</dbReference>
<keyword evidence="5" id="KW-0804">Transcription</keyword>
<reference evidence="7" key="1">
    <citation type="submission" date="2019-12" db="EMBL/GenBank/DDBJ databases">
        <title>Comparative genomics gives insights into the taxonomy of the Azoarcus-Aromatoleum group and reveals separate origins of nif in the plant-associated Azoarcus and non-plant-associated Aromatoleum sub-groups.</title>
        <authorList>
            <person name="Lafos M."/>
            <person name="Maluk M."/>
            <person name="Batista M."/>
            <person name="Junghare M."/>
            <person name="Carmona M."/>
            <person name="Faoro H."/>
            <person name="Cruz L.M."/>
            <person name="Battistoni F."/>
            <person name="De Souza E."/>
            <person name="Pedrosa F."/>
            <person name="Chen W.-M."/>
            <person name="Poole P.S."/>
            <person name="Dixon R.A."/>
            <person name="James E.K."/>
        </authorList>
    </citation>
    <scope>NUCLEOTIDE SEQUENCE</scope>
    <source>
        <strain evidence="7">NSC3</strain>
    </source>
</reference>
<dbReference type="EMBL" id="WTVM01000006">
    <property type="protein sequence ID" value="NMG01714.1"/>
    <property type="molecule type" value="Genomic_DNA"/>
</dbReference>
<evidence type="ECO:0000313" key="7">
    <source>
        <dbReference type="EMBL" id="NMG01714.1"/>
    </source>
</evidence>
<dbReference type="GO" id="GO:0003677">
    <property type="term" value="F:DNA binding"/>
    <property type="evidence" value="ECO:0007669"/>
    <property type="project" value="UniProtKB-KW"/>
</dbReference>
<dbReference type="RefSeq" id="WP_168986508.1">
    <property type="nucleotide sequence ID" value="NZ_CAWPHM010000297.1"/>
</dbReference>
<protein>
    <submittedName>
        <fullName evidence="7">LysR family transcriptional regulator</fullName>
    </submittedName>
</protein>
<dbReference type="InterPro" id="IPR036390">
    <property type="entry name" value="WH_DNA-bd_sf"/>
</dbReference>
<dbReference type="InterPro" id="IPR005119">
    <property type="entry name" value="LysR_subst-bd"/>
</dbReference>
<keyword evidence="2" id="KW-0805">Transcription regulation</keyword>
<dbReference type="PROSITE" id="PS50931">
    <property type="entry name" value="HTH_LYSR"/>
    <property type="match status" value="1"/>
</dbReference>
<keyword evidence="4" id="KW-0010">Activator</keyword>